<evidence type="ECO:0000256" key="1">
    <source>
        <dbReference type="SAM" id="SignalP"/>
    </source>
</evidence>
<reference evidence="3 4" key="1">
    <citation type="journal article" date="2007" name="Proc. Natl. Acad. Sci. U.S.A.">
        <title>Characterization of a marine gammaproteobacterium capable of aerobic anoxygenic photosynthesis.</title>
        <authorList>
            <person name="Fuchs B.M."/>
            <person name="Spring S."/>
            <person name="Teeling H."/>
            <person name="Quast C."/>
            <person name="Wulf J."/>
            <person name="Schattenhofer M."/>
            <person name="Yan S."/>
            <person name="Ferriera S."/>
            <person name="Johnson J."/>
            <person name="Glockner F.O."/>
            <person name="Amann R."/>
        </authorList>
    </citation>
    <scope>NUCLEOTIDE SEQUENCE [LARGE SCALE GENOMIC DNA]</scope>
    <source>
        <strain evidence="3">KT71</strain>
    </source>
</reference>
<evidence type="ECO:0000313" key="3">
    <source>
        <dbReference type="EMBL" id="EAQ95689.2"/>
    </source>
</evidence>
<dbReference type="Pfam" id="PF17131">
    <property type="entry name" value="LolA_like"/>
    <property type="match status" value="1"/>
</dbReference>
<dbReference type="CDD" id="cd16329">
    <property type="entry name" value="LolA_like"/>
    <property type="match status" value="1"/>
</dbReference>
<name>A4AE74_9GAMM</name>
<sequence>MVRFCVSEKWLSAMAALFIMLAGFSVQAADADPTALLQAAFDNWRGKSSETTITMTVHRPEWERTLTMKSWTEGNDNTLARFTAPAKDAGNATLKLGSNTFVYNPKLNQVVKLPASLLAQSWMGSDFSYNDLAKADDLLTQYTHKTIGTERDGGHTIYTIEAMPKPGAPVVWGKLEVKVRDDGIMMEQTYFDQDMHVVRVMKTERIAPIGGRDYPVVLTMHPRDKPEQWTKVKTISATFNTEIPAYVFTRSNMQNPRGQ</sequence>
<dbReference type="eggNOG" id="COG2834">
    <property type="taxonomic scope" value="Bacteria"/>
</dbReference>
<dbReference type="OrthoDB" id="9803781at2"/>
<evidence type="ECO:0000259" key="2">
    <source>
        <dbReference type="Pfam" id="PF17131"/>
    </source>
</evidence>
<keyword evidence="1" id="KW-0732">Signal</keyword>
<accession>A4AE74</accession>
<feature type="domain" description="Uncharacterized protein TP-0789" evidence="2">
    <location>
        <begin position="74"/>
        <end position="254"/>
    </location>
</feature>
<dbReference type="Proteomes" id="UP000019205">
    <property type="component" value="Chromosome"/>
</dbReference>
<dbReference type="AlphaFoldDB" id="A4AE74"/>
<dbReference type="RefSeq" id="WP_023660246.1">
    <property type="nucleotide sequence ID" value="NZ_CM002299.1"/>
</dbReference>
<keyword evidence="4" id="KW-1185">Reference proteome</keyword>
<feature type="chain" id="PRO_5002665921" description="Uncharacterized protein TP-0789 domain-containing protein" evidence="1">
    <location>
        <begin position="29"/>
        <end position="259"/>
    </location>
</feature>
<evidence type="ECO:0000313" key="4">
    <source>
        <dbReference type="Proteomes" id="UP000019205"/>
    </source>
</evidence>
<dbReference type="HOGENOM" id="CLU_074356_2_0_6"/>
<comment type="caution">
    <text evidence="3">The sequence shown here is derived from an EMBL/GenBank/DDBJ whole genome shotgun (WGS) entry which is preliminary data.</text>
</comment>
<dbReference type="Gene3D" id="2.50.20.10">
    <property type="entry name" value="Lipoprotein localisation LolA/LolB/LppX"/>
    <property type="match status" value="1"/>
</dbReference>
<feature type="signal peptide" evidence="1">
    <location>
        <begin position="1"/>
        <end position="28"/>
    </location>
</feature>
<dbReference type="EMBL" id="AAOA02000003">
    <property type="protein sequence ID" value="EAQ95689.2"/>
    <property type="molecule type" value="Genomic_DNA"/>
</dbReference>
<dbReference type="InterPro" id="IPR033399">
    <property type="entry name" value="TP_0789-like"/>
</dbReference>
<organism evidence="3 4">
    <name type="scientific">Congregibacter litoralis KT71</name>
    <dbReference type="NCBI Taxonomy" id="314285"/>
    <lineage>
        <taxon>Bacteria</taxon>
        <taxon>Pseudomonadati</taxon>
        <taxon>Pseudomonadota</taxon>
        <taxon>Gammaproteobacteria</taxon>
        <taxon>Cellvibrionales</taxon>
        <taxon>Halieaceae</taxon>
        <taxon>Congregibacter</taxon>
    </lineage>
</organism>
<dbReference type="STRING" id="314285.KT71_08717"/>
<reference evidence="3 4" key="2">
    <citation type="journal article" date="2009" name="PLoS ONE">
        <title>The photosynthetic apparatus and its regulation in the aerobic gammaproteobacterium Congregibacter litoralis gen. nov., sp. nov.</title>
        <authorList>
            <person name="Spring S."/>
            <person name="Lunsdorf H."/>
            <person name="Fuchs B.M."/>
            <person name="Tindall B.J."/>
        </authorList>
    </citation>
    <scope>NUCLEOTIDE SEQUENCE [LARGE SCALE GENOMIC DNA]</scope>
    <source>
        <strain evidence="3">KT71</strain>
    </source>
</reference>
<protein>
    <recommendedName>
        <fullName evidence="2">Uncharacterized protein TP-0789 domain-containing protein</fullName>
    </recommendedName>
</protein>
<gene>
    <name evidence="3" type="ORF">KT71_08717</name>
</gene>
<proteinExistence type="predicted"/>